<reference evidence="1" key="1">
    <citation type="submission" date="2021-05" db="EMBL/GenBank/DDBJ databases">
        <authorList>
            <person name="Scholz U."/>
            <person name="Mascher M."/>
            <person name="Fiebig A."/>
        </authorList>
    </citation>
    <scope>NUCLEOTIDE SEQUENCE [LARGE SCALE GENOMIC DNA]</scope>
</reference>
<organism evidence="1 2">
    <name type="scientific">Avena sativa</name>
    <name type="common">Oat</name>
    <dbReference type="NCBI Taxonomy" id="4498"/>
    <lineage>
        <taxon>Eukaryota</taxon>
        <taxon>Viridiplantae</taxon>
        <taxon>Streptophyta</taxon>
        <taxon>Embryophyta</taxon>
        <taxon>Tracheophyta</taxon>
        <taxon>Spermatophyta</taxon>
        <taxon>Magnoliopsida</taxon>
        <taxon>Liliopsida</taxon>
        <taxon>Poales</taxon>
        <taxon>Poaceae</taxon>
        <taxon>BOP clade</taxon>
        <taxon>Pooideae</taxon>
        <taxon>Poodae</taxon>
        <taxon>Poeae</taxon>
        <taxon>Poeae Chloroplast Group 1 (Aveneae type)</taxon>
        <taxon>Aveninae</taxon>
        <taxon>Avena</taxon>
    </lineage>
</organism>
<name>A0ACD5ZEI7_AVESA</name>
<sequence>MLRRRPSGARRAYKTGSKRAPGKAVYPHPPPRSASSPTRQKIIPDSDAKAMANPSTSAEAAASCRATKLTCLCSPTNHPGSFRCSRHRSPRARAPSSLSPSGRASHQAMASGIKSGGGVAAGGASRTASKGRSITLRVHLQRLVSHPSSDGGDHRRSRDFEPRLSRLGRLAVNA</sequence>
<proteinExistence type="predicted"/>
<protein>
    <submittedName>
        <fullName evidence="1">Uncharacterized protein</fullName>
    </submittedName>
</protein>
<evidence type="ECO:0000313" key="1">
    <source>
        <dbReference type="EnsemblPlants" id="AVESA.00010b.r2.6DG1154600.1.CDS.1"/>
    </source>
</evidence>
<dbReference type="EnsemblPlants" id="AVESA.00010b.r2.6DG1154600.1">
    <property type="protein sequence ID" value="AVESA.00010b.r2.6DG1154600.1.CDS.1"/>
    <property type="gene ID" value="AVESA.00010b.r2.6DG1154600"/>
</dbReference>
<reference evidence="1" key="2">
    <citation type="submission" date="2025-09" db="UniProtKB">
        <authorList>
            <consortium name="EnsemblPlants"/>
        </authorList>
    </citation>
    <scope>IDENTIFICATION</scope>
</reference>
<keyword evidence="2" id="KW-1185">Reference proteome</keyword>
<dbReference type="Proteomes" id="UP001732700">
    <property type="component" value="Chromosome 6D"/>
</dbReference>
<evidence type="ECO:0000313" key="2">
    <source>
        <dbReference type="Proteomes" id="UP001732700"/>
    </source>
</evidence>
<accession>A0ACD5ZEI7</accession>